<dbReference type="RefSeq" id="WP_260643716.1">
    <property type="nucleotide sequence ID" value="NZ_CP104003.1"/>
</dbReference>
<proteinExistence type="predicted"/>
<evidence type="ECO:0000259" key="1">
    <source>
        <dbReference type="Pfam" id="PF12172"/>
    </source>
</evidence>
<accession>A0A9E7R6S3</accession>
<sequence>MHTLVQRLVLGGRRSDPYVECRDCGTTLSPPPVSCPSCGSDDAVHYDLS</sequence>
<dbReference type="InterPro" id="IPR012340">
    <property type="entry name" value="NA-bd_OB-fold"/>
</dbReference>
<dbReference type="SUPFAM" id="SSF50249">
    <property type="entry name" value="Nucleic acid-binding proteins"/>
    <property type="match status" value="1"/>
</dbReference>
<reference evidence="2" key="1">
    <citation type="submission" date="2022-09" db="EMBL/GenBank/DDBJ databases">
        <title>Diverse halophilic archaea isolated from saline environments.</title>
        <authorList>
            <person name="Cui H.-L."/>
        </authorList>
    </citation>
    <scope>NUCLEOTIDE SEQUENCE</scope>
    <source>
        <strain evidence="2">ZS-35-S2</strain>
    </source>
</reference>
<dbReference type="InterPro" id="IPR022002">
    <property type="entry name" value="ChsH2_Znr"/>
</dbReference>
<name>A0A9E7R6S3_9EURY</name>
<keyword evidence="3" id="KW-1185">Reference proteome</keyword>
<dbReference type="KEGG" id="ssai:N0B31_09975"/>
<dbReference type="GeneID" id="74942751"/>
<organism evidence="2 3">
    <name type="scientific">Salinirubellus salinus</name>
    <dbReference type="NCBI Taxonomy" id="1364945"/>
    <lineage>
        <taxon>Archaea</taxon>
        <taxon>Methanobacteriati</taxon>
        <taxon>Methanobacteriota</taxon>
        <taxon>Stenosarchaea group</taxon>
        <taxon>Halobacteria</taxon>
        <taxon>Halobacteriales</taxon>
        <taxon>Natronomonadaceae</taxon>
        <taxon>Salinirubellus</taxon>
    </lineage>
</organism>
<dbReference type="AlphaFoldDB" id="A0A9E7R6S3"/>
<feature type="domain" description="ChsH2 rubredoxin-like zinc ribbon" evidence="1">
    <location>
        <begin position="21"/>
        <end position="42"/>
    </location>
</feature>
<evidence type="ECO:0000313" key="3">
    <source>
        <dbReference type="Proteomes" id="UP001057580"/>
    </source>
</evidence>
<dbReference type="Pfam" id="PF12172">
    <property type="entry name" value="zf-ChsH2"/>
    <property type="match status" value="1"/>
</dbReference>
<protein>
    <submittedName>
        <fullName evidence="2">Zinc ribbon domain-containing protein</fullName>
    </submittedName>
</protein>
<evidence type="ECO:0000313" key="2">
    <source>
        <dbReference type="EMBL" id="UWM56602.1"/>
    </source>
</evidence>
<gene>
    <name evidence="2" type="ORF">N0B31_09975</name>
</gene>
<dbReference type="EMBL" id="CP104003">
    <property type="protein sequence ID" value="UWM56602.1"/>
    <property type="molecule type" value="Genomic_DNA"/>
</dbReference>
<dbReference type="Proteomes" id="UP001057580">
    <property type="component" value="Chromosome"/>
</dbReference>